<evidence type="ECO:0000256" key="1">
    <source>
        <dbReference type="ARBA" id="ARBA00004229"/>
    </source>
</evidence>
<keyword evidence="4" id="KW-0934">Plastid</keyword>
<dbReference type="Pfam" id="PF01764">
    <property type="entry name" value="Lipase_3"/>
    <property type="match status" value="1"/>
</dbReference>
<organism evidence="10 11">
    <name type="scientific">Taxus chinensis</name>
    <name type="common">Chinese yew</name>
    <name type="synonym">Taxus wallichiana var. chinensis</name>
    <dbReference type="NCBI Taxonomy" id="29808"/>
    <lineage>
        <taxon>Eukaryota</taxon>
        <taxon>Viridiplantae</taxon>
        <taxon>Streptophyta</taxon>
        <taxon>Embryophyta</taxon>
        <taxon>Tracheophyta</taxon>
        <taxon>Spermatophyta</taxon>
        <taxon>Pinopsida</taxon>
        <taxon>Pinidae</taxon>
        <taxon>Conifers II</taxon>
        <taxon>Cupressales</taxon>
        <taxon>Taxaceae</taxon>
        <taxon>Taxus</taxon>
    </lineage>
</organism>
<protein>
    <recommendedName>
        <fullName evidence="9">Fungal lipase-type domain-containing protein</fullName>
    </recommendedName>
</protein>
<keyword evidence="3" id="KW-0150">Chloroplast</keyword>
<keyword evidence="6" id="KW-0809">Transit peptide</keyword>
<dbReference type="Gene3D" id="3.40.50.1820">
    <property type="entry name" value="alpha/beta hydrolase"/>
    <property type="match status" value="1"/>
</dbReference>
<dbReference type="Proteomes" id="UP000824469">
    <property type="component" value="Unassembled WGS sequence"/>
</dbReference>
<keyword evidence="8" id="KW-0443">Lipid metabolism</keyword>
<gene>
    <name evidence="10" type="ORF">KI387_043843</name>
</gene>
<evidence type="ECO:0000256" key="5">
    <source>
        <dbReference type="ARBA" id="ARBA00022801"/>
    </source>
</evidence>
<evidence type="ECO:0000256" key="6">
    <source>
        <dbReference type="ARBA" id="ARBA00022946"/>
    </source>
</evidence>
<dbReference type="AlphaFoldDB" id="A0AA38CPF0"/>
<evidence type="ECO:0000259" key="9">
    <source>
        <dbReference type="Pfam" id="PF01764"/>
    </source>
</evidence>
<dbReference type="GO" id="GO:0008970">
    <property type="term" value="F:phospholipase A1 activity"/>
    <property type="evidence" value="ECO:0007669"/>
    <property type="project" value="UniProtKB-ARBA"/>
</dbReference>
<evidence type="ECO:0000256" key="2">
    <source>
        <dbReference type="ARBA" id="ARBA00010701"/>
    </source>
</evidence>
<evidence type="ECO:0000313" key="10">
    <source>
        <dbReference type="EMBL" id="KAH9303481.1"/>
    </source>
</evidence>
<dbReference type="InterPro" id="IPR002921">
    <property type="entry name" value="Fungal_lipase-type"/>
</dbReference>
<dbReference type="GO" id="GO:0016042">
    <property type="term" value="P:lipid catabolic process"/>
    <property type="evidence" value="ECO:0007669"/>
    <property type="project" value="UniProtKB-KW"/>
</dbReference>
<evidence type="ECO:0000256" key="7">
    <source>
        <dbReference type="ARBA" id="ARBA00022963"/>
    </source>
</evidence>
<dbReference type="SUPFAM" id="SSF53474">
    <property type="entry name" value="alpha/beta-Hydrolases"/>
    <property type="match status" value="1"/>
</dbReference>
<keyword evidence="5" id="KW-0378">Hydrolase</keyword>
<feature type="domain" description="Fungal lipase-type" evidence="9">
    <location>
        <begin position="208"/>
        <end position="367"/>
    </location>
</feature>
<dbReference type="InterPro" id="IPR029058">
    <property type="entry name" value="AB_hydrolase_fold"/>
</dbReference>
<dbReference type="OMA" id="LDKSMPW"/>
<comment type="subcellular location">
    <subcellularLocation>
        <location evidence="1">Plastid</location>
        <location evidence="1">Chloroplast</location>
    </subcellularLocation>
</comment>
<dbReference type="EMBL" id="JAHRHJ020000009">
    <property type="protein sequence ID" value="KAH9303481.1"/>
    <property type="molecule type" value="Genomic_DNA"/>
</dbReference>
<evidence type="ECO:0000256" key="4">
    <source>
        <dbReference type="ARBA" id="ARBA00022640"/>
    </source>
</evidence>
<evidence type="ECO:0000256" key="8">
    <source>
        <dbReference type="ARBA" id="ARBA00023098"/>
    </source>
</evidence>
<sequence length="474" mass="52449">MSPVSLPRKVSCVAPASTSTAGLQALTSTVNKCAEQWRNAFNFNFNHASDSDKCAKNLDSSTSLAERPAEGAGSPRQMLGTKWKEYAGCNDWEGLLDPLDANLRREIIKYGEFVQATYTAMDFDPTSKTYGRCKYSKHSLLAEVGLPSCGYRVTRHIHATSGVHVPQWLTSHSDGDATWMSRRTSWVGFVAVCEDPKEIERLGRRDIVVTYRGTVTPLEWVENLRDILTPVGTPAGGDATGRVDCEAKVQSGFWRLYTCEDRSGRSASSEVMDEIRRLLKLYEGEEVSITVTGHSLGAALSLLTAYQLGADSAFRSCKSRRPVPITVFSFGGPRVGNRAFGRRMEEMGSKVLRVVNAQDVITRVPGVPMLNETSEKELGWAYSHVGRELRVNSKESPYLKPDADMACCHDLEAYLHLIDGFFSSSTPFRSSAKRDILRLLVNQKSNVLLKAAKGNCHSGTNNKFRYDADNYARS</sequence>
<dbReference type="PANTHER" id="PTHR31403">
    <property type="entry name" value="PHOSPHOLIPASE A1-IBETA2, CHLOROPLASTIC"/>
    <property type="match status" value="1"/>
</dbReference>
<dbReference type="FunFam" id="3.40.50.1820:FF:000065">
    <property type="entry name" value="Phospholipase A1-II 3"/>
    <property type="match status" value="1"/>
</dbReference>
<accession>A0AA38CPF0</accession>
<proteinExistence type="inferred from homology"/>
<name>A0AA38CPF0_TAXCH</name>
<dbReference type="PANTHER" id="PTHR31403:SF54">
    <property type="entry name" value="PHOSPHOLIPASE A(1) DAD1, CHLOROPLASTIC"/>
    <property type="match status" value="1"/>
</dbReference>
<evidence type="ECO:0000313" key="11">
    <source>
        <dbReference type="Proteomes" id="UP000824469"/>
    </source>
</evidence>
<dbReference type="GO" id="GO:0009507">
    <property type="term" value="C:chloroplast"/>
    <property type="evidence" value="ECO:0007669"/>
    <property type="project" value="UniProtKB-SubCell"/>
</dbReference>
<evidence type="ECO:0000256" key="3">
    <source>
        <dbReference type="ARBA" id="ARBA00022528"/>
    </source>
</evidence>
<reference evidence="10 11" key="1">
    <citation type="journal article" date="2021" name="Nat. Plants">
        <title>The Taxus genome provides insights into paclitaxel biosynthesis.</title>
        <authorList>
            <person name="Xiong X."/>
            <person name="Gou J."/>
            <person name="Liao Q."/>
            <person name="Li Y."/>
            <person name="Zhou Q."/>
            <person name="Bi G."/>
            <person name="Li C."/>
            <person name="Du R."/>
            <person name="Wang X."/>
            <person name="Sun T."/>
            <person name="Guo L."/>
            <person name="Liang H."/>
            <person name="Lu P."/>
            <person name="Wu Y."/>
            <person name="Zhang Z."/>
            <person name="Ro D.K."/>
            <person name="Shang Y."/>
            <person name="Huang S."/>
            <person name="Yan J."/>
        </authorList>
    </citation>
    <scope>NUCLEOTIDE SEQUENCE [LARGE SCALE GENOMIC DNA]</scope>
    <source>
        <strain evidence="10">Ta-2019</strain>
    </source>
</reference>
<comment type="caution">
    <text evidence="10">The sequence shown here is derived from an EMBL/GenBank/DDBJ whole genome shotgun (WGS) entry which is preliminary data.</text>
</comment>
<keyword evidence="11" id="KW-1185">Reference proteome</keyword>
<dbReference type="CDD" id="cd00519">
    <property type="entry name" value="Lipase_3"/>
    <property type="match status" value="1"/>
</dbReference>
<comment type="similarity">
    <text evidence="2">Belongs to the AB hydrolase superfamily. Lipase family.</text>
</comment>
<keyword evidence="7" id="KW-0442">Lipid degradation</keyword>